<comment type="caution">
    <text evidence="3">The sequence shown here is derived from an EMBL/GenBank/DDBJ whole genome shotgun (WGS) entry which is preliminary data.</text>
</comment>
<name>A0ABN0ZQB7_9ACTN</name>
<accession>A0ABN0ZQB7</accession>
<dbReference type="CDD" id="cd00834">
    <property type="entry name" value="KAS_I_II"/>
    <property type="match status" value="1"/>
</dbReference>
<reference evidence="3 4" key="1">
    <citation type="journal article" date="2019" name="Int. J. Syst. Evol. Microbiol.">
        <title>The Global Catalogue of Microorganisms (GCM) 10K type strain sequencing project: providing services to taxonomists for standard genome sequencing and annotation.</title>
        <authorList>
            <consortium name="The Broad Institute Genomics Platform"/>
            <consortium name="The Broad Institute Genome Sequencing Center for Infectious Disease"/>
            <person name="Wu L."/>
            <person name="Ma J."/>
        </authorList>
    </citation>
    <scope>NUCLEOTIDE SEQUENCE [LARGE SCALE GENOMIC DNA]</scope>
    <source>
        <strain evidence="3 4">JCM 10649</strain>
    </source>
</reference>
<dbReference type="PANTHER" id="PTHR11712">
    <property type="entry name" value="POLYKETIDE SYNTHASE-RELATED"/>
    <property type="match status" value="1"/>
</dbReference>
<dbReference type="PANTHER" id="PTHR11712:SF347">
    <property type="entry name" value="BETA KETOACYL-ACYL CARRIER PROTEIN SYNTHASE"/>
    <property type="match status" value="1"/>
</dbReference>
<dbReference type="PROSITE" id="PS00606">
    <property type="entry name" value="KS3_1"/>
    <property type="match status" value="1"/>
</dbReference>
<dbReference type="EMBL" id="BAAAHB010000012">
    <property type="protein sequence ID" value="GAA0454698.1"/>
    <property type="molecule type" value="Genomic_DNA"/>
</dbReference>
<dbReference type="Gene3D" id="3.40.47.10">
    <property type="match status" value="1"/>
</dbReference>
<gene>
    <name evidence="3" type="ORF">GCM10009544_16820</name>
</gene>
<dbReference type="InterPro" id="IPR018201">
    <property type="entry name" value="Ketoacyl_synth_AS"/>
</dbReference>
<keyword evidence="1" id="KW-0808">Transferase</keyword>
<evidence type="ECO:0000256" key="1">
    <source>
        <dbReference type="ARBA" id="ARBA00022679"/>
    </source>
</evidence>
<dbReference type="PROSITE" id="PS52004">
    <property type="entry name" value="KS3_2"/>
    <property type="match status" value="1"/>
</dbReference>
<dbReference type="Pfam" id="PF00109">
    <property type="entry name" value="ketoacyl-synt"/>
    <property type="match status" value="1"/>
</dbReference>
<dbReference type="InterPro" id="IPR000794">
    <property type="entry name" value="Beta-ketoacyl_synthase"/>
</dbReference>
<dbReference type="InterPro" id="IPR016039">
    <property type="entry name" value="Thiolase-like"/>
</dbReference>
<feature type="domain" description="Ketosynthase family 3 (KS3)" evidence="2">
    <location>
        <begin position="3"/>
        <end position="298"/>
    </location>
</feature>
<sequence length="298" mass="30540">MAAADVVVTGLGLLTPAGATVEANWSALCAGESLAAADPHLDGLPVDFSCRVRDFDAEAELGRARARRLDPPARFAIAAARRAVAHAGLDHRSWEGDRVGVVLGVGSNSLDTYGAAFGHLGAAEPERVSPLALPRSVPNMVAAEVAMDLGAGGPNFTTASACASGTTALGIARDLLRSHACDIVLAGGSESGCSPMSATCFARMRALSRRRQCPRLASRPFDAERDGFVLGEGAAVFALERRSTAQARRAPVLAMLRGYGASCDAHHPVSPHPGGDGIARALRAAIDDGDCVPAGVGQ</sequence>
<dbReference type="SMART" id="SM00825">
    <property type="entry name" value="PKS_KS"/>
    <property type="match status" value="1"/>
</dbReference>
<protein>
    <recommendedName>
        <fullName evidence="2">Ketosynthase family 3 (KS3) domain-containing protein</fullName>
    </recommendedName>
</protein>
<proteinExistence type="predicted"/>
<dbReference type="InterPro" id="IPR014030">
    <property type="entry name" value="Ketoacyl_synth_N"/>
</dbReference>
<evidence type="ECO:0000313" key="4">
    <source>
        <dbReference type="Proteomes" id="UP001499895"/>
    </source>
</evidence>
<evidence type="ECO:0000259" key="2">
    <source>
        <dbReference type="PROSITE" id="PS52004"/>
    </source>
</evidence>
<dbReference type="Proteomes" id="UP001499895">
    <property type="component" value="Unassembled WGS sequence"/>
</dbReference>
<dbReference type="SUPFAM" id="SSF53901">
    <property type="entry name" value="Thiolase-like"/>
    <property type="match status" value="2"/>
</dbReference>
<dbReference type="InterPro" id="IPR020841">
    <property type="entry name" value="PKS_Beta-ketoAc_synthase_dom"/>
</dbReference>
<organism evidence="3 4">
    <name type="scientific">Streptomyces stramineus</name>
    <dbReference type="NCBI Taxonomy" id="173861"/>
    <lineage>
        <taxon>Bacteria</taxon>
        <taxon>Bacillati</taxon>
        <taxon>Actinomycetota</taxon>
        <taxon>Actinomycetes</taxon>
        <taxon>Kitasatosporales</taxon>
        <taxon>Streptomycetaceae</taxon>
        <taxon>Streptomyces</taxon>
    </lineage>
</organism>
<keyword evidence="4" id="KW-1185">Reference proteome</keyword>
<evidence type="ECO:0000313" key="3">
    <source>
        <dbReference type="EMBL" id="GAA0454698.1"/>
    </source>
</evidence>